<keyword evidence="7" id="KW-0833">Ubl conjugation pathway</keyword>
<dbReference type="Pfam" id="PF22566">
    <property type="entry name" value="UBA_8"/>
    <property type="match status" value="1"/>
</dbReference>
<dbReference type="EMBL" id="VIIS01002083">
    <property type="protein sequence ID" value="KAF0288715.1"/>
    <property type="molecule type" value="Genomic_DNA"/>
</dbReference>
<reference evidence="13 14" key="1">
    <citation type="submission" date="2019-07" db="EMBL/GenBank/DDBJ databases">
        <title>Draft genome assembly of a fouling barnacle, Amphibalanus amphitrite (Darwin, 1854): The first reference genome for Thecostraca.</title>
        <authorList>
            <person name="Kim W."/>
        </authorList>
    </citation>
    <scope>NUCLEOTIDE SEQUENCE [LARGE SCALE GENOMIC DNA]</scope>
    <source>
        <strain evidence="13">SNU_AA5</strain>
        <tissue evidence="13">Soma without cirri and trophi</tissue>
    </source>
</reference>
<sequence>MESLLLSEFVNSTGAEPGLARDLLEDQHWDLKAATQAFYYLKGLMPAPLPVSAPEGGHAGKLQRAEAVEILPSEHKLGRGISRATDNVRLVSEARSQLARHDVLDGGGGGHGSRPGAPLDAPDHTFLLPDMTNFEDGFRRFLEEDLLDRGTLVSLEQAGRLNWWADAGVCPRLWPLATSGDGNCLLHAASLGMWGFHDRLLTLRKALRPYMTDGPHVAAFRRRWRWQVAQQNTEAGLVYSEEEWEREWKNVITISSSDPRQNGDSAQCREETLNGGPPPLSVYESLEEIHVLVLAHILRRPIVVVADTTLKDVNGQPLAPIPFGGIYLPLEIPPAECHRSPLALAFDAGHFSALVAMATESTPVSKATGAAADGAAGDAAAPGAAGTEDTNAVVPVTDPDGVLLPIQFVVDPGPDVAWGSDETDPVTQARLTLQPQHKLSLLREYLDVAELPLRRSPPPVPPRPERPSSAAELTAPGSRRPDNANLQLQTVVKHMGSIGKSMGKKIRENLGSLTQRVGAAPGRRRGSTGEEPPRPAAAGSAAVGTRCHCLLAARLDTSRQYEYHSDMIKNYLASARARFAELERSRRECGCGSAPGARPELGRAHGVGRSTFYAGPDPAEYARTRTMPLVPRLGQPDPTLYLSRSTFYSDRYPPRPGDGGQ</sequence>
<name>A0A6A4V4Y6_AMPAM</name>
<feature type="region of interest" description="Disordered" evidence="11">
    <location>
        <begin position="453"/>
        <end position="484"/>
    </location>
</feature>
<dbReference type="GO" id="GO:0070530">
    <property type="term" value="F:K63-linked polyubiquitin modification-dependent protein binding"/>
    <property type="evidence" value="ECO:0007669"/>
    <property type="project" value="TreeGrafter"/>
</dbReference>
<dbReference type="Proteomes" id="UP000440578">
    <property type="component" value="Unassembled WGS sequence"/>
</dbReference>
<dbReference type="AlphaFoldDB" id="A0A6A4V4Y6"/>
<keyword evidence="10" id="KW-0862">Zinc</keyword>
<dbReference type="Gene3D" id="1.10.8.10">
    <property type="entry name" value="DNA helicase RuvA subunit, C-terminal domain"/>
    <property type="match status" value="1"/>
</dbReference>
<keyword evidence="5" id="KW-0479">Metal-binding</keyword>
<evidence type="ECO:0000256" key="11">
    <source>
        <dbReference type="SAM" id="MobiDB-lite"/>
    </source>
</evidence>
<dbReference type="GO" id="GO:0071947">
    <property type="term" value="P:protein deubiquitination involved in ubiquitin-dependent protein catabolic process"/>
    <property type="evidence" value="ECO:0007669"/>
    <property type="project" value="TreeGrafter"/>
</dbReference>
<gene>
    <name evidence="13" type="primary">Otud7b_0</name>
    <name evidence="13" type="ORF">FJT64_012919</name>
</gene>
<evidence type="ECO:0000256" key="1">
    <source>
        <dbReference type="ARBA" id="ARBA00000707"/>
    </source>
</evidence>
<dbReference type="PANTHER" id="PTHR13367:SF27">
    <property type="entry name" value="OTU DOMAIN-CONTAINING PROTEIN"/>
    <property type="match status" value="1"/>
</dbReference>
<evidence type="ECO:0000256" key="9">
    <source>
        <dbReference type="ARBA" id="ARBA00022807"/>
    </source>
</evidence>
<comment type="similarity">
    <text evidence="2">Belongs to the peptidase C64 family.</text>
</comment>
<dbReference type="Pfam" id="PF02338">
    <property type="entry name" value="OTU"/>
    <property type="match status" value="1"/>
</dbReference>
<dbReference type="EC" id="3.4.19.12" evidence="3"/>
<evidence type="ECO:0000313" key="13">
    <source>
        <dbReference type="EMBL" id="KAF0288715.1"/>
    </source>
</evidence>
<evidence type="ECO:0000259" key="12">
    <source>
        <dbReference type="PROSITE" id="PS50802"/>
    </source>
</evidence>
<keyword evidence="9" id="KW-0788">Thiol protease</keyword>
<protein>
    <recommendedName>
        <fullName evidence="3">ubiquitinyl hydrolase 1</fullName>
        <ecNumber evidence="3">3.4.19.12</ecNumber>
    </recommendedName>
</protein>
<dbReference type="GO" id="GO:0070536">
    <property type="term" value="P:protein K63-linked deubiquitination"/>
    <property type="evidence" value="ECO:0007669"/>
    <property type="project" value="TreeGrafter"/>
</dbReference>
<keyword evidence="4" id="KW-0645">Protease</keyword>
<dbReference type="GO" id="GO:0008270">
    <property type="term" value="F:zinc ion binding"/>
    <property type="evidence" value="ECO:0007669"/>
    <property type="project" value="UniProtKB-KW"/>
</dbReference>
<evidence type="ECO:0000256" key="3">
    <source>
        <dbReference type="ARBA" id="ARBA00012759"/>
    </source>
</evidence>
<dbReference type="GO" id="GO:0004843">
    <property type="term" value="F:cysteine-type deubiquitinase activity"/>
    <property type="evidence" value="ECO:0007669"/>
    <property type="project" value="UniProtKB-EC"/>
</dbReference>
<dbReference type="GO" id="GO:0035871">
    <property type="term" value="P:protein K11-linked deubiquitination"/>
    <property type="evidence" value="ECO:0007669"/>
    <property type="project" value="TreeGrafter"/>
</dbReference>
<dbReference type="GO" id="GO:0005737">
    <property type="term" value="C:cytoplasm"/>
    <property type="evidence" value="ECO:0007669"/>
    <property type="project" value="TreeGrafter"/>
</dbReference>
<dbReference type="GO" id="GO:0005634">
    <property type="term" value="C:nucleus"/>
    <property type="evidence" value="ECO:0007669"/>
    <property type="project" value="TreeGrafter"/>
</dbReference>
<keyword evidence="8" id="KW-0378">Hydrolase</keyword>
<dbReference type="OrthoDB" id="10064699at2759"/>
<evidence type="ECO:0000256" key="7">
    <source>
        <dbReference type="ARBA" id="ARBA00022786"/>
    </source>
</evidence>
<accession>A0A6A4V4Y6</accession>
<evidence type="ECO:0000256" key="8">
    <source>
        <dbReference type="ARBA" id="ARBA00022801"/>
    </source>
</evidence>
<evidence type="ECO:0000256" key="5">
    <source>
        <dbReference type="ARBA" id="ARBA00022723"/>
    </source>
</evidence>
<evidence type="ECO:0000313" key="14">
    <source>
        <dbReference type="Proteomes" id="UP000440578"/>
    </source>
</evidence>
<organism evidence="13 14">
    <name type="scientific">Amphibalanus amphitrite</name>
    <name type="common">Striped barnacle</name>
    <name type="synonym">Balanus amphitrite</name>
    <dbReference type="NCBI Taxonomy" id="1232801"/>
    <lineage>
        <taxon>Eukaryota</taxon>
        <taxon>Metazoa</taxon>
        <taxon>Ecdysozoa</taxon>
        <taxon>Arthropoda</taxon>
        <taxon>Crustacea</taxon>
        <taxon>Multicrustacea</taxon>
        <taxon>Cirripedia</taxon>
        <taxon>Thoracica</taxon>
        <taxon>Thoracicalcarea</taxon>
        <taxon>Balanomorpha</taxon>
        <taxon>Balanoidea</taxon>
        <taxon>Balanidae</taxon>
        <taxon>Amphibalaninae</taxon>
        <taxon>Amphibalanus</taxon>
    </lineage>
</organism>
<dbReference type="InterPro" id="IPR003323">
    <property type="entry name" value="OTU_dom"/>
</dbReference>
<dbReference type="InterPro" id="IPR051346">
    <property type="entry name" value="OTU_Deubiquitinase"/>
</dbReference>
<dbReference type="PANTHER" id="PTHR13367">
    <property type="entry name" value="UBIQUITIN THIOESTERASE"/>
    <property type="match status" value="1"/>
</dbReference>
<evidence type="ECO:0000256" key="6">
    <source>
        <dbReference type="ARBA" id="ARBA00022771"/>
    </source>
</evidence>
<proteinExistence type="inferred from homology"/>
<dbReference type="PROSITE" id="PS50802">
    <property type="entry name" value="OTU"/>
    <property type="match status" value="1"/>
</dbReference>
<comment type="catalytic activity">
    <reaction evidence="1">
        <text>Thiol-dependent hydrolysis of ester, thioester, amide, peptide and isopeptide bonds formed by the C-terminal Gly of ubiquitin (a 76-residue protein attached to proteins as an intracellular targeting signal).</text>
        <dbReference type="EC" id="3.4.19.12"/>
    </reaction>
</comment>
<dbReference type="GO" id="GO:0071108">
    <property type="term" value="P:protein K48-linked deubiquitination"/>
    <property type="evidence" value="ECO:0007669"/>
    <property type="project" value="TreeGrafter"/>
</dbReference>
<feature type="domain" description="OTU" evidence="12">
    <location>
        <begin position="173"/>
        <end position="357"/>
    </location>
</feature>
<evidence type="ECO:0000256" key="10">
    <source>
        <dbReference type="ARBA" id="ARBA00022833"/>
    </source>
</evidence>
<evidence type="ECO:0000256" key="4">
    <source>
        <dbReference type="ARBA" id="ARBA00022670"/>
    </source>
</evidence>
<keyword evidence="6" id="KW-0863">Zinc-finger</keyword>
<comment type="caution">
    <text evidence="13">The sequence shown here is derived from an EMBL/GenBank/DDBJ whole genome shotgun (WGS) entry which is preliminary data.</text>
</comment>
<evidence type="ECO:0000256" key="2">
    <source>
        <dbReference type="ARBA" id="ARBA00005865"/>
    </source>
</evidence>
<feature type="region of interest" description="Disordered" evidence="11">
    <location>
        <begin position="513"/>
        <end position="540"/>
    </location>
</feature>
<feature type="region of interest" description="Disordered" evidence="11">
    <location>
        <begin position="625"/>
        <end position="661"/>
    </location>
</feature>
<keyword evidence="14" id="KW-1185">Reference proteome</keyword>
<dbReference type="CDD" id="cd22768">
    <property type="entry name" value="OTU_OTUD7"/>
    <property type="match status" value="1"/>
</dbReference>
<dbReference type="InterPro" id="IPR054109">
    <property type="entry name" value="UBA_8"/>
</dbReference>